<evidence type="ECO:0000313" key="4">
    <source>
        <dbReference type="Proteomes" id="UP000018683"/>
    </source>
</evidence>
<dbReference type="GO" id="GO:0006094">
    <property type="term" value="P:gluconeogenesis"/>
    <property type="evidence" value="ECO:0007669"/>
    <property type="project" value="InterPro"/>
</dbReference>
<dbReference type="PATRIC" id="fig|1073376.3.peg.2299"/>
<dbReference type="EMBL" id="AZJE01000029">
    <property type="protein sequence ID" value="ETD17819.1"/>
    <property type="molecule type" value="Genomic_DNA"/>
</dbReference>
<accession>V8BRS5</accession>
<dbReference type="STRING" id="1073376.HMPREF1202_02245"/>
<dbReference type="AlphaFoldDB" id="V8BRS5"/>
<evidence type="ECO:0000256" key="2">
    <source>
        <dbReference type="ARBA" id="ARBA00023211"/>
    </source>
</evidence>
<protein>
    <submittedName>
        <fullName evidence="3">Uncharacterized protein</fullName>
    </submittedName>
</protein>
<proteinExistence type="predicted"/>
<keyword evidence="2" id="KW-0464">Manganese</keyword>
<dbReference type="Proteomes" id="UP000018683">
    <property type="component" value="Unassembled WGS sequence"/>
</dbReference>
<organism evidence="3 4">
    <name type="scientific">[Ruminococcus] lactaris CC59_002D</name>
    <dbReference type="NCBI Taxonomy" id="1073376"/>
    <lineage>
        <taxon>Bacteria</taxon>
        <taxon>Bacillati</taxon>
        <taxon>Bacillota</taxon>
        <taxon>Clostridia</taxon>
        <taxon>Lachnospirales</taxon>
        <taxon>Lachnospiraceae</taxon>
        <taxon>Mediterraneibacter</taxon>
    </lineage>
</organism>
<dbReference type="HOGENOM" id="CLU_2719887_0_0_9"/>
<sequence>MATFERYFLAEKETHVEKKNPYYALLENEEAIEKEKDIHSEIMVVKRVMDRILVGDTDVGRELREQVADLERLLAAYRSGEIIEKV</sequence>
<reference evidence="3 4" key="1">
    <citation type="submission" date="2013-10" db="EMBL/GenBank/DDBJ databases">
        <title>The Genome Sequence of Ruminococcus lactaris CC59_002D.</title>
        <authorList>
            <consortium name="The Broad Institute Genomics Platform"/>
            <person name="Earl A."/>
            <person name="Allen-Vercoe E."/>
            <person name="Daigneault M."/>
            <person name="Young S.K."/>
            <person name="Zeng Q."/>
            <person name="Gargeya S."/>
            <person name="Fitzgerald M."/>
            <person name="Abouelleil A."/>
            <person name="Alvarado L."/>
            <person name="Chapman S.B."/>
            <person name="Gainer-Dewar J."/>
            <person name="Goldberg J."/>
            <person name="Griggs A."/>
            <person name="Gujja S."/>
            <person name="Hansen M."/>
            <person name="Howarth C."/>
            <person name="Imamovic A."/>
            <person name="Ireland A."/>
            <person name="Larimer J."/>
            <person name="McCowan C."/>
            <person name="Murphy C."/>
            <person name="Pearson M."/>
            <person name="Poon T.W."/>
            <person name="Priest M."/>
            <person name="Roberts A."/>
            <person name="Saif S."/>
            <person name="Shea T."/>
            <person name="Sykes S."/>
            <person name="Wortman J."/>
            <person name="Nusbaum C."/>
            <person name="Birren B."/>
        </authorList>
    </citation>
    <scope>NUCLEOTIDE SEQUENCE [LARGE SCALE GENOMIC DNA]</scope>
    <source>
        <strain evidence="3 4">CC59_002D</strain>
    </source>
</reference>
<dbReference type="GO" id="GO:0042132">
    <property type="term" value="F:fructose 1,6-bisphosphate 1-phosphatase activity"/>
    <property type="evidence" value="ECO:0007669"/>
    <property type="project" value="InterPro"/>
</dbReference>
<evidence type="ECO:0000256" key="1">
    <source>
        <dbReference type="ARBA" id="ARBA00022801"/>
    </source>
</evidence>
<evidence type="ECO:0000313" key="3">
    <source>
        <dbReference type="EMBL" id="ETD17819.1"/>
    </source>
</evidence>
<dbReference type="Pfam" id="PF06874">
    <property type="entry name" value="FBPase_2"/>
    <property type="match status" value="1"/>
</dbReference>
<comment type="caution">
    <text evidence="3">The sequence shown here is derived from an EMBL/GenBank/DDBJ whole genome shotgun (WGS) entry which is preliminary data.</text>
</comment>
<keyword evidence="1" id="KW-0378">Hydrolase</keyword>
<gene>
    <name evidence="3" type="ORF">HMPREF1202_02245</name>
</gene>
<name>V8BRS5_9FIRM</name>
<dbReference type="InterPro" id="IPR009164">
    <property type="entry name" value="FBPtase_class3"/>
</dbReference>